<dbReference type="EMBL" id="JAOALG010000002">
    <property type="protein sequence ID" value="MEQ5843007.1"/>
    <property type="molecule type" value="Genomic_DNA"/>
</dbReference>
<sequence length="115" mass="12888">MTIIPTDLSSFLWGVAVSSFVAFGTGFVKKAGEDFYLWTKKKANPPPPEPIEVDRRFVPAEYKGGGCSWVPEQRIEELKERGYALYLRPDDDAPCFRVVAVNGRQAREFLMVASA</sequence>
<reference evidence="2 3" key="1">
    <citation type="journal article" date="2024" name="Chem. Sci.">
        <title>Discovery of a lagriamide polyketide by integrated genome mining, isotopic labeling, and untargeted metabolomics.</title>
        <authorList>
            <person name="Fergusson C.H."/>
            <person name="Saulog J."/>
            <person name="Paulo B.S."/>
            <person name="Wilson D.M."/>
            <person name="Liu D.Y."/>
            <person name="Morehouse N.J."/>
            <person name="Waterworth S."/>
            <person name="Barkei J."/>
            <person name="Gray C.A."/>
            <person name="Kwan J.C."/>
            <person name="Eustaquio A.S."/>
            <person name="Linington R.G."/>
        </authorList>
    </citation>
    <scope>NUCLEOTIDE SEQUENCE [LARGE SCALE GENOMIC DNA]</scope>
    <source>
        <strain evidence="2 3">RL17-338-BIF-B</strain>
    </source>
</reference>
<evidence type="ECO:0000256" key="1">
    <source>
        <dbReference type="SAM" id="Phobius"/>
    </source>
</evidence>
<accession>A0ABV1LUS7</accession>
<dbReference type="Proteomes" id="UP001469089">
    <property type="component" value="Unassembled WGS sequence"/>
</dbReference>
<keyword evidence="1" id="KW-0812">Transmembrane</keyword>
<evidence type="ECO:0000313" key="3">
    <source>
        <dbReference type="Proteomes" id="UP001469089"/>
    </source>
</evidence>
<keyword evidence="3" id="KW-1185">Reference proteome</keyword>
<protein>
    <submittedName>
        <fullName evidence="2">Uncharacterized protein</fullName>
    </submittedName>
</protein>
<keyword evidence="1" id="KW-0472">Membrane</keyword>
<organism evidence="2 3">
    <name type="scientific">Paraburkholderia acidicola</name>
    <dbReference type="NCBI Taxonomy" id="1912599"/>
    <lineage>
        <taxon>Bacteria</taxon>
        <taxon>Pseudomonadati</taxon>
        <taxon>Pseudomonadota</taxon>
        <taxon>Betaproteobacteria</taxon>
        <taxon>Burkholderiales</taxon>
        <taxon>Burkholderiaceae</taxon>
        <taxon>Paraburkholderia</taxon>
    </lineage>
</organism>
<feature type="transmembrane region" description="Helical" evidence="1">
    <location>
        <begin position="12"/>
        <end position="32"/>
    </location>
</feature>
<gene>
    <name evidence="2" type="ORF">N0A02_26485</name>
</gene>
<evidence type="ECO:0000313" key="2">
    <source>
        <dbReference type="EMBL" id="MEQ5843007.1"/>
    </source>
</evidence>
<proteinExistence type="predicted"/>
<name>A0ABV1LUS7_9BURK</name>
<keyword evidence="1" id="KW-1133">Transmembrane helix</keyword>
<dbReference type="RefSeq" id="WP_349544749.1">
    <property type="nucleotide sequence ID" value="NZ_JAOALG010000002.1"/>
</dbReference>
<comment type="caution">
    <text evidence="2">The sequence shown here is derived from an EMBL/GenBank/DDBJ whole genome shotgun (WGS) entry which is preliminary data.</text>
</comment>